<dbReference type="Gene3D" id="3.40.30.10">
    <property type="entry name" value="Glutaredoxin"/>
    <property type="match status" value="1"/>
</dbReference>
<keyword evidence="3" id="KW-1185">Reference proteome</keyword>
<sequence length="79" mass="8939">MSHVEIEYCVPCGFRERAVHVQQAILSGLERELDSVRLVMGDHGVFRVSVDDETVYDKAEAADELNADAIVREIRSHVR</sequence>
<accession>A0A495R935</accession>
<dbReference type="SUPFAM" id="SSF52833">
    <property type="entry name" value="Thioredoxin-like"/>
    <property type="match status" value="1"/>
</dbReference>
<reference evidence="2 3" key="1">
    <citation type="submission" date="2018-10" db="EMBL/GenBank/DDBJ databases">
        <title>Genomic Encyclopedia of Archaeal and Bacterial Type Strains, Phase II (KMG-II): from individual species to whole genera.</title>
        <authorList>
            <person name="Goeker M."/>
        </authorList>
    </citation>
    <scope>NUCLEOTIDE SEQUENCE [LARGE SCALE GENOMIC DNA]</scope>
    <source>
        <strain evidence="2 3">DSM 11927</strain>
    </source>
</reference>
<dbReference type="GeneID" id="40154362"/>
<organism evidence="2 3">
    <name type="scientific">Haloarcula quadrata</name>
    <dbReference type="NCBI Taxonomy" id="182779"/>
    <lineage>
        <taxon>Archaea</taxon>
        <taxon>Methanobacteriati</taxon>
        <taxon>Methanobacteriota</taxon>
        <taxon>Stenosarchaea group</taxon>
        <taxon>Halobacteria</taxon>
        <taxon>Halobacteriales</taxon>
        <taxon>Haloarculaceae</taxon>
        <taxon>Haloarcula</taxon>
    </lineage>
</organism>
<protein>
    <submittedName>
        <fullName evidence="2">Selenoprotein W-related protein</fullName>
    </submittedName>
</protein>
<dbReference type="NCBIfam" id="TIGR02174">
    <property type="entry name" value="CXXU_selWTH"/>
    <property type="match status" value="1"/>
</dbReference>
<dbReference type="InterPro" id="IPR011893">
    <property type="entry name" value="Selenoprotein_Rdx-typ"/>
</dbReference>
<evidence type="ECO:0000313" key="3">
    <source>
        <dbReference type="Proteomes" id="UP000268233"/>
    </source>
</evidence>
<gene>
    <name evidence="2" type="ORF">BDK61_3135</name>
</gene>
<evidence type="ECO:0000313" key="2">
    <source>
        <dbReference type="EMBL" id="RKS83741.1"/>
    </source>
</evidence>
<dbReference type="Pfam" id="PF10262">
    <property type="entry name" value="Rdx"/>
    <property type="match status" value="1"/>
</dbReference>
<evidence type="ECO:0000256" key="1">
    <source>
        <dbReference type="ARBA" id="ARBA00023284"/>
    </source>
</evidence>
<dbReference type="EMBL" id="RBWW01000001">
    <property type="protein sequence ID" value="RKS83741.1"/>
    <property type="molecule type" value="Genomic_DNA"/>
</dbReference>
<proteinExistence type="predicted"/>
<dbReference type="InterPro" id="IPR036249">
    <property type="entry name" value="Thioredoxin-like_sf"/>
</dbReference>
<dbReference type="RefSeq" id="WP_011222795.1">
    <property type="nucleotide sequence ID" value="NZ_RBWW01000001.1"/>
</dbReference>
<keyword evidence="1" id="KW-0676">Redox-active center</keyword>
<name>A0A495R935_9EURY</name>
<dbReference type="Proteomes" id="UP000268233">
    <property type="component" value="Unassembled WGS sequence"/>
</dbReference>
<dbReference type="AlphaFoldDB" id="A0A495R935"/>
<comment type="caution">
    <text evidence="2">The sequence shown here is derived from an EMBL/GenBank/DDBJ whole genome shotgun (WGS) entry which is preliminary data.</text>
</comment>